<dbReference type="EMBL" id="WACR01000007">
    <property type="protein sequence ID" value="KAB1063666.1"/>
    <property type="molecule type" value="Genomic_DNA"/>
</dbReference>
<dbReference type="Pfam" id="PF14771">
    <property type="entry name" value="DUF4476"/>
    <property type="match status" value="1"/>
</dbReference>
<evidence type="ECO:0000259" key="1">
    <source>
        <dbReference type="Pfam" id="PF14771"/>
    </source>
</evidence>
<reference evidence="2 3" key="1">
    <citation type="submission" date="2019-09" db="EMBL/GenBank/DDBJ databases">
        <title>Genomes of Cryomorphaceae.</title>
        <authorList>
            <person name="Bowman J.P."/>
        </authorList>
    </citation>
    <scope>NUCLEOTIDE SEQUENCE [LARGE SCALE GENOMIC DNA]</scope>
    <source>
        <strain evidence="2 3">KCTC 52047</strain>
    </source>
</reference>
<name>A0A6N6M9B0_9FLAO</name>
<dbReference type="AlphaFoldDB" id="A0A6N6M9B0"/>
<keyword evidence="3" id="KW-1185">Reference proteome</keyword>
<comment type="caution">
    <text evidence="2">The sequence shown here is derived from an EMBL/GenBank/DDBJ whole genome shotgun (WGS) entry which is preliminary data.</text>
</comment>
<dbReference type="RefSeq" id="WP_151168341.1">
    <property type="nucleotide sequence ID" value="NZ_WACR01000007.1"/>
</dbReference>
<sequence>MKYLASMILGLFLVLSTYGQKSDLIVFSESGELFHLTINGIQKTDSAQSNVKIKNLNQPRYSVKIEFKDKSKGVIDKNVFLKPGMVSVYAIKMKNNGRYVMRWHSESSLTGMPVGEEKVTSFQTEPDITEPAHREGEVKTGFRRIDNAQRIDKSVEKTEVKHSAQSYNGQFVANGTMCSSPSMNAKEFMDFKYNLEEENMFKREDAIENAFDHQCFLAEQIAALLKLEYSTVDNMRIARLGYRSTFNTEDYMVVVNTFDSKSKRESLLTFLQSTGSTADVPEPTYSEPQEPTHYQMPGYTGAIGCDWPASDQEYSSIISTIENQSFSDTKLNTAKQFATSKCLTVDQVKGLMNQFSFEDTKLEFAKFAYEHTYDIDNYFKLNNAFSFESSISELQEYIQNK</sequence>
<organism evidence="2 3">
    <name type="scientific">Salibacter halophilus</name>
    <dbReference type="NCBI Taxonomy" id="1803916"/>
    <lineage>
        <taxon>Bacteria</taxon>
        <taxon>Pseudomonadati</taxon>
        <taxon>Bacteroidota</taxon>
        <taxon>Flavobacteriia</taxon>
        <taxon>Flavobacteriales</taxon>
        <taxon>Salibacteraceae</taxon>
        <taxon>Salibacter</taxon>
    </lineage>
</organism>
<feature type="domain" description="DUF4476" evidence="1">
    <location>
        <begin position="310"/>
        <end position="398"/>
    </location>
</feature>
<proteinExistence type="predicted"/>
<accession>A0A6N6M9B0</accession>
<dbReference type="OrthoDB" id="1033069at2"/>
<gene>
    <name evidence="2" type="ORF">F3059_08845</name>
</gene>
<dbReference type="Proteomes" id="UP000435357">
    <property type="component" value="Unassembled WGS sequence"/>
</dbReference>
<evidence type="ECO:0000313" key="2">
    <source>
        <dbReference type="EMBL" id="KAB1063666.1"/>
    </source>
</evidence>
<dbReference type="InterPro" id="IPR028011">
    <property type="entry name" value="DUF4476"/>
</dbReference>
<evidence type="ECO:0000313" key="3">
    <source>
        <dbReference type="Proteomes" id="UP000435357"/>
    </source>
</evidence>
<protein>
    <submittedName>
        <fullName evidence="2">DUF4476 domain-containing protein</fullName>
    </submittedName>
</protein>